<dbReference type="Pfam" id="PF02909">
    <property type="entry name" value="TetR_C_1"/>
    <property type="match status" value="1"/>
</dbReference>
<comment type="caution">
    <text evidence="4">The sequence shown here is derived from an EMBL/GenBank/DDBJ whole genome shotgun (WGS) entry which is preliminary data.</text>
</comment>
<keyword evidence="5" id="KW-1185">Reference proteome</keyword>
<keyword evidence="1" id="KW-0805">Transcription regulation</keyword>
<accession>A0ABV8LAX4</accession>
<dbReference type="InterPro" id="IPR036271">
    <property type="entry name" value="Tet_transcr_reg_TetR-rel_C_sf"/>
</dbReference>
<sequence length="83" mass="9212">MNLSMFVIGKRRAGRDLRTEEDSDFGEVLATVLGRADLPAVSAALSASAFTDEGDIDWEQADFEFGLARMLDGYEVFIRTFET</sequence>
<protein>
    <submittedName>
        <fullName evidence="4">TetR/AcrR family transcriptional regulator C-terminal domain-containing protein</fullName>
    </submittedName>
</protein>
<evidence type="ECO:0000313" key="4">
    <source>
        <dbReference type="EMBL" id="MFC4127353.1"/>
    </source>
</evidence>
<dbReference type="Gene3D" id="1.10.357.10">
    <property type="entry name" value="Tetracycline Repressor, domain 2"/>
    <property type="match status" value="1"/>
</dbReference>
<keyword evidence="2" id="KW-0804">Transcription</keyword>
<evidence type="ECO:0000256" key="1">
    <source>
        <dbReference type="ARBA" id="ARBA00023015"/>
    </source>
</evidence>
<dbReference type="Proteomes" id="UP001595767">
    <property type="component" value="Unassembled WGS sequence"/>
</dbReference>
<dbReference type="InterPro" id="IPR004111">
    <property type="entry name" value="Repressor_TetR_C"/>
</dbReference>
<feature type="domain" description="Tetracycline repressor TetR C-terminal" evidence="3">
    <location>
        <begin position="5"/>
        <end position="76"/>
    </location>
</feature>
<evidence type="ECO:0000313" key="5">
    <source>
        <dbReference type="Proteomes" id="UP001595767"/>
    </source>
</evidence>
<name>A0ABV8LAX4_9NOCA</name>
<reference evidence="5" key="1">
    <citation type="journal article" date="2019" name="Int. J. Syst. Evol. Microbiol.">
        <title>The Global Catalogue of Microorganisms (GCM) 10K type strain sequencing project: providing services to taxonomists for standard genome sequencing and annotation.</title>
        <authorList>
            <consortium name="The Broad Institute Genomics Platform"/>
            <consortium name="The Broad Institute Genome Sequencing Center for Infectious Disease"/>
            <person name="Wu L."/>
            <person name="Ma J."/>
        </authorList>
    </citation>
    <scope>NUCLEOTIDE SEQUENCE [LARGE SCALE GENOMIC DNA]</scope>
    <source>
        <strain evidence="5">CGMCC 4.7204</strain>
    </source>
</reference>
<proteinExistence type="predicted"/>
<dbReference type="RefSeq" id="WP_378552689.1">
    <property type="nucleotide sequence ID" value="NZ_JBHSBA010000014.1"/>
</dbReference>
<dbReference type="SUPFAM" id="SSF48498">
    <property type="entry name" value="Tetracyclin repressor-like, C-terminal domain"/>
    <property type="match status" value="1"/>
</dbReference>
<evidence type="ECO:0000259" key="3">
    <source>
        <dbReference type="Pfam" id="PF02909"/>
    </source>
</evidence>
<evidence type="ECO:0000256" key="2">
    <source>
        <dbReference type="ARBA" id="ARBA00023163"/>
    </source>
</evidence>
<organism evidence="4 5">
    <name type="scientific">Nocardia rhizosphaerae</name>
    <dbReference type="NCBI Taxonomy" id="1691571"/>
    <lineage>
        <taxon>Bacteria</taxon>
        <taxon>Bacillati</taxon>
        <taxon>Actinomycetota</taxon>
        <taxon>Actinomycetes</taxon>
        <taxon>Mycobacteriales</taxon>
        <taxon>Nocardiaceae</taxon>
        <taxon>Nocardia</taxon>
    </lineage>
</organism>
<dbReference type="EMBL" id="JBHSBA010000014">
    <property type="protein sequence ID" value="MFC4127353.1"/>
    <property type="molecule type" value="Genomic_DNA"/>
</dbReference>
<gene>
    <name evidence="4" type="ORF">ACFOW8_20705</name>
</gene>